<keyword evidence="2" id="KW-1185">Reference proteome</keyword>
<evidence type="ECO:0000313" key="1">
    <source>
        <dbReference type="EMBL" id="QQK07230.1"/>
    </source>
</evidence>
<organism evidence="1 2">
    <name type="scientific">Miniphocaeibacter halophilus</name>
    <dbReference type="NCBI Taxonomy" id="2931922"/>
    <lineage>
        <taxon>Bacteria</taxon>
        <taxon>Bacillati</taxon>
        <taxon>Bacillota</taxon>
        <taxon>Tissierellia</taxon>
        <taxon>Tissierellales</taxon>
        <taxon>Peptoniphilaceae</taxon>
        <taxon>Miniphocaeibacter</taxon>
    </lineage>
</organism>
<protein>
    <submittedName>
        <fullName evidence="1">ABC transporter permease subunit</fullName>
    </submittedName>
</protein>
<dbReference type="EMBL" id="CP066744">
    <property type="protein sequence ID" value="QQK07230.1"/>
    <property type="molecule type" value="Genomic_DNA"/>
</dbReference>
<sequence length="262" mass="29494">MIILKHELKLSRFSLFIWTSILTVLMVIIMLIYPEMKKDMDGINNLFENMGSFSSAFGMDQINIGTAMGYYGIEAENVIGIAGGFFAALLGISILSKEEKDRTAEFLLSHPISRSKIVYEKFLSVIIQILILNIVITLFSAISFFIIDEKLKLKEFLLLHIAFLIMQIEIGSICFGLSAFFRKSGLGVGIGLTAILYFCNIIKNITTSADFLKYITPYGYTEVSYILTEGKLDLKLIGLGLLYALVFVIFGFIKYIKKDIYV</sequence>
<reference evidence="1 2" key="1">
    <citation type="journal article" date="2022" name="Int. J. Syst. Evol. Microbiol.">
        <title>Miniphocaeibacter halophilus sp. nov., an ammonium-tolerant acetate-producing bacterium isolated from a biogas system.</title>
        <authorList>
            <person name="Schnurer A."/>
            <person name="Singh A."/>
            <person name="Bi S."/>
            <person name="Qiao W."/>
            <person name="Westerholm M."/>
        </authorList>
    </citation>
    <scope>NUCLEOTIDE SEQUENCE [LARGE SCALE GENOMIC DNA]</scope>
    <source>
        <strain evidence="1 2">AMB_01</strain>
    </source>
</reference>
<evidence type="ECO:0000313" key="2">
    <source>
        <dbReference type="Proteomes" id="UP000595814"/>
    </source>
</evidence>
<accession>A0AC61MRL7</accession>
<gene>
    <name evidence="1" type="ORF">JFY71_07835</name>
</gene>
<dbReference type="Proteomes" id="UP000595814">
    <property type="component" value="Chromosome"/>
</dbReference>
<proteinExistence type="predicted"/>
<name>A0AC61MRL7_9FIRM</name>